<dbReference type="Gene3D" id="2.160.10.10">
    <property type="entry name" value="Hexapeptide repeat proteins"/>
    <property type="match status" value="1"/>
</dbReference>
<dbReference type="Pfam" id="PF12464">
    <property type="entry name" value="Mac"/>
    <property type="match status" value="1"/>
</dbReference>
<evidence type="ECO:0000256" key="3">
    <source>
        <dbReference type="ARBA" id="ARBA00022737"/>
    </source>
</evidence>
<keyword evidence="9" id="KW-1185">Reference proteome</keyword>
<protein>
    <recommendedName>
        <fullName evidence="5">Acetyltransferase</fullName>
        <ecNumber evidence="5">2.3.1.-</ecNumber>
    </recommendedName>
</protein>
<accession>A0ABY8N819</accession>
<dbReference type="SMART" id="SM01266">
    <property type="entry name" value="Mac"/>
    <property type="match status" value="1"/>
</dbReference>
<feature type="compositionally biased region" description="Low complexity" evidence="6">
    <location>
        <begin position="187"/>
        <end position="207"/>
    </location>
</feature>
<evidence type="ECO:0000256" key="1">
    <source>
        <dbReference type="ARBA" id="ARBA00007274"/>
    </source>
</evidence>
<reference evidence="8 9" key="1">
    <citation type="submission" date="2023-02" db="EMBL/GenBank/DDBJ databases">
        <title>Description and genomic characterization of Microbulbifer bruguierae sp. nov., isolated from the sediment of mangrove plant Bruguiera sexangula.</title>
        <authorList>
            <person name="Long M."/>
        </authorList>
    </citation>
    <scope>NUCLEOTIDE SEQUENCE [LARGE SCALE GENOMIC DNA]</scope>
    <source>
        <strain evidence="8 9">H12</strain>
    </source>
</reference>
<dbReference type="PANTHER" id="PTHR43017">
    <property type="entry name" value="GALACTOSIDE O-ACETYLTRANSFERASE"/>
    <property type="match status" value="1"/>
</dbReference>
<keyword evidence="2 5" id="KW-0808">Transferase</keyword>
<evidence type="ECO:0000256" key="4">
    <source>
        <dbReference type="ARBA" id="ARBA00023315"/>
    </source>
</evidence>
<keyword evidence="4 5" id="KW-0012">Acyltransferase</keyword>
<evidence type="ECO:0000256" key="6">
    <source>
        <dbReference type="SAM" id="MobiDB-lite"/>
    </source>
</evidence>
<keyword evidence="3" id="KW-0677">Repeat</keyword>
<proteinExistence type="inferred from homology"/>
<evidence type="ECO:0000313" key="9">
    <source>
        <dbReference type="Proteomes" id="UP001236500"/>
    </source>
</evidence>
<name>A0ABY8N819_9GAMM</name>
<sequence length="207" mass="22410">MNEKQKMLAGEMYNPADTQLAEMRQRARRISEELNNTSQQHRLHRDHLIRELFGSTGEQIQIESPFHCDYGENIHVGENFFANFGCVILDVAEVRFGDNCMLAPQVGIYTATHPLDPRERCSGLEYAKPITIGDNGWIGGMAVINPGVTLGNNVVVASGAVVTKSFGDNVVLAGNPARVIRTLEPGSNSSSSSSSSSSSESSPETSP</sequence>
<dbReference type="InterPro" id="IPR039369">
    <property type="entry name" value="LacA-like"/>
</dbReference>
<evidence type="ECO:0000313" key="8">
    <source>
        <dbReference type="EMBL" id="WGL15046.1"/>
    </source>
</evidence>
<dbReference type="SUPFAM" id="SSF51161">
    <property type="entry name" value="Trimeric LpxA-like enzymes"/>
    <property type="match status" value="1"/>
</dbReference>
<evidence type="ECO:0000259" key="7">
    <source>
        <dbReference type="SMART" id="SM01266"/>
    </source>
</evidence>
<dbReference type="InterPro" id="IPR024688">
    <property type="entry name" value="Mac_dom"/>
</dbReference>
<feature type="region of interest" description="Disordered" evidence="6">
    <location>
        <begin position="183"/>
        <end position="207"/>
    </location>
</feature>
<dbReference type="PANTHER" id="PTHR43017:SF1">
    <property type="entry name" value="ACETYLTRANSFERASE YJL218W-RELATED"/>
    <property type="match status" value="1"/>
</dbReference>
<dbReference type="Proteomes" id="UP001236500">
    <property type="component" value="Chromosome"/>
</dbReference>
<dbReference type="Pfam" id="PF14602">
    <property type="entry name" value="Hexapep_2"/>
    <property type="match status" value="1"/>
</dbReference>
<dbReference type="CDD" id="cd03357">
    <property type="entry name" value="LbH_MAT_GAT"/>
    <property type="match status" value="1"/>
</dbReference>
<dbReference type="InterPro" id="IPR001451">
    <property type="entry name" value="Hexapep"/>
</dbReference>
<evidence type="ECO:0000256" key="2">
    <source>
        <dbReference type="ARBA" id="ARBA00022679"/>
    </source>
</evidence>
<comment type="similarity">
    <text evidence="1 5">Belongs to the transferase hexapeptide repeat family.</text>
</comment>
<dbReference type="RefSeq" id="WP_280317528.1">
    <property type="nucleotide sequence ID" value="NZ_CP118605.1"/>
</dbReference>
<evidence type="ECO:0000256" key="5">
    <source>
        <dbReference type="RuleBase" id="RU367021"/>
    </source>
</evidence>
<organism evidence="8 9">
    <name type="scientific">Microbulbifer bruguierae</name>
    <dbReference type="NCBI Taxonomy" id="3029061"/>
    <lineage>
        <taxon>Bacteria</taxon>
        <taxon>Pseudomonadati</taxon>
        <taxon>Pseudomonadota</taxon>
        <taxon>Gammaproteobacteria</taxon>
        <taxon>Cellvibrionales</taxon>
        <taxon>Microbulbiferaceae</taxon>
        <taxon>Microbulbifer</taxon>
    </lineage>
</organism>
<dbReference type="EC" id="2.3.1.-" evidence="5"/>
<feature type="domain" description="Maltose/galactoside acetyltransferase" evidence="7">
    <location>
        <begin position="4"/>
        <end position="58"/>
    </location>
</feature>
<gene>
    <name evidence="8" type="ORF">PVT68_09660</name>
</gene>
<dbReference type="EMBL" id="CP118605">
    <property type="protein sequence ID" value="WGL15046.1"/>
    <property type="molecule type" value="Genomic_DNA"/>
</dbReference>
<dbReference type="InterPro" id="IPR011004">
    <property type="entry name" value="Trimer_LpxA-like_sf"/>
</dbReference>